<dbReference type="Pfam" id="PF01464">
    <property type="entry name" value="SLT"/>
    <property type="match status" value="1"/>
</dbReference>
<feature type="domain" description="Transglycosylase SLT" evidence="4">
    <location>
        <begin position="102"/>
        <end position="200"/>
    </location>
</feature>
<comment type="caution">
    <text evidence="5">The sequence shown here is derived from an EMBL/GenBank/DDBJ whole genome shotgun (WGS) entry which is preliminary data.</text>
</comment>
<proteinExistence type="inferred from homology"/>
<evidence type="ECO:0000259" key="4">
    <source>
        <dbReference type="Pfam" id="PF01464"/>
    </source>
</evidence>
<dbReference type="PANTHER" id="PTHR37423">
    <property type="entry name" value="SOLUBLE LYTIC MUREIN TRANSGLYCOSYLASE-RELATED"/>
    <property type="match status" value="1"/>
</dbReference>
<accession>A0A5S4YAF4</accession>
<dbReference type="InterPro" id="IPR023346">
    <property type="entry name" value="Lysozyme-like_dom_sf"/>
</dbReference>
<evidence type="ECO:0000256" key="2">
    <source>
        <dbReference type="ARBA" id="ARBA00009387"/>
    </source>
</evidence>
<comment type="similarity">
    <text evidence="1">Belongs to the transglycosylase Slt family.</text>
</comment>
<keyword evidence="6" id="KW-1185">Reference proteome</keyword>
<dbReference type="EMBL" id="VSTH01000184">
    <property type="protein sequence ID" value="TYO61400.1"/>
    <property type="molecule type" value="Genomic_DNA"/>
</dbReference>
<name>A0A5S4YAF4_9BRAD</name>
<reference evidence="5 6" key="1">
    <citation type="submission" date="2019-08" db="EMBL/GenBank/DDBJ databases">
        <title>Bradyrhizobium hipponensis sp. nov., a rhizobium isolated from a Lupinus angustifolius root nodule in Tunisia.</title>
        <authorList>
            <person name="Off K."/>
            <person name="Rejili M."/>
            <person name="Mars M."/>
            <person name="Brachmann A."/>
            <person name="Marin M."/>
        </authorList>
    </citation>
    <scope>NUCLEOTIDE SEQUENCE [LARGE SCALE GENOMIC DNA]</scope>
    <source>
        <strain evidence="6">aSej3</strain>
    </source>
</reference>
<evidence type="ECO:0000256" key="3">
    <source>
        <dbReference type="SAM" id="MobiDB-lite"/>
    </source>
</evidence>
<dbReference type="Gene3D" id="1.10.530.10">
    <property type="match status" value="1"/>
</dbReference>
<dbReference type="InterPro" id="IPR008258">
    <property type="entry name" value="Transglycosylase_SLT_dom_1"/>
</dbReference>
<dbReference type="CDD" id="cd00254">
    <property type="entry name" value="LT-like"/>
    <property type="match status" value="1"/>
</dbReference>
<dbReference type="PANTHER" id="PTHR37423:SF2">
    <property type="entry name" value="MEMBRANE-BOUND LYTIC MUREIN TRANSGLYCOSYLASE C"/>
    <property type="match status" value="1"/>
</dbReference>
<organism evidence="5 6">
    <name type="scientific">Bradyrhizobium hipponense</name>
    <dbReference type="NCBI Taxonomy" id="2605638"/>
    <lineage>
        <taxon>Bacteria</taxon>
        <taxon>Pseudomonadati</taxon>
        <taxon>Pseudomonadota</taxon>
        <taxon>Alphaproteobacteria</taxon>
        <taxon>Hyphomicrobiales</taxon>
        <taxon>Nitrobacteraceae</taxon>
        <taxon>Bradyrhizobium</taxon>
    </lineage>
</organism>
<feature type="region of interest" description="Disordered" evidence="3">
    <location>
        <begin position="249"/>
        <end position="286"/>
    </location>
</feature>
<gene>
    <name evidence="5" type="ORF">FXV83_38465</name>
</gene>
<dbReference type="AlphaFoldDB" id="A0A5S4YAF4"/>
<dbReference type="Proteomes" id="UP000324797">
    <property type="component" value="Unassembled WGS sequence"/>
</dbReference>
<protein>
    <submittedName>
        <fullName evidence="5">Lytic transglycosylase domain-containing protein</fullName>
    </submittedName>
</protein>
<feature type="region of interest" description="Disordered" evidence="3">
    <location>
        <begin position="27"/>
        <end position="47"/>
    </location>
</feature>
<dbReference type="SUPFAM" id="SSF53955">
    <property type="entry name" value="Lysozyme-like"/>
    <property type="match status" value="1"/>
</dbReference>
<comment type="similarity">
    <text evidence="2">Belongs to the virb1 family.</text>
</comment>
<evidence type="ECO:0000313" key="5">
    <source>
        <dbReference type="EMBL" id="TYO61400.1"/>
    </source>
</evidence>
<evidence type="ECO:0000313" key="6">
    <source>
        <dbReference type="Proteomes" id="UP000324797"/>
    </source>
</evidence>
<sequence>MPALLQWPAISLAGELLHHSSVPARFSTLSAPPGGPGRLRAGRSSTPSFPAARTMLRGTVACGLAVLLTLGTPPTGGAEIARRVQTPLSSSSNSVDAYAAFITEASHRFAIPERWVHAVIQVESDWNARATSPKGALGLMQIMPQTWVDLSARYDLGVDPFDVRDNITAGTAYLRQMLDRFGTEGFLAAYNAGPKRYEEHLAAGRPLPEETQAYVAQVASLIGLEQRVRVTAVARHIVAWQQAPIFVQRPGSSSAGRKSASDVHSMEAPNDTPTAAQSALAPHPTGVFVQRLNEAQSR</sequence>
<evidence type="ECO:0000256" key="1">
    <source>
        <dbReference type="ARBA" id="ARBA00007734"/>
    </source>
</evidence>